<name>A0ABV7KWA2_9PROT</name>
<dbReference type="EMBL" id="JBHRTR010000015">
    <property type="protein sequence ID" value="MFC3226565.1"/>
    <property type="molecule type" value="Genomic_DNA"/>
</dbReference>
<dbReference type="SUPFAM" id="SSF51695">
    <property type="entry name" value="PLC-like phosphodiesterases"/>
    <property type="match status" value="1"/>
</dbReference>
<keyword evidence="3" id="KW-1185">Reference proteome</keyword>
<dbReference type="PANTHER" id="PTHR46211">
    <property type="entry name" value="GLYCEROPHOSPHORYL DIESTER PHOSPHODIESTERASE"/>
    <property type="match status" value="1"/>
</dbReference>
<accession>A0ABV7KWA2</accession>
<evidence type="ECO:0000259" key="1">
    <source>
        <dbReference type="PROSITE" id="PS51704"/>
    </source>
</evidence>
<protein>
    <submittedName>
        <fullName evidence="2">Glycerophosphodiester phosphodiesterase family protein</fullName>
    </submittedName>
</protein>
<dbReference type="PROSITE" id="PS51704">
    <property type="entry name" value="GP_PDE"/>
    <property type="match status" value="1"/>
</dbReference>
<dbReference type="Proteomes" id="UP001595528">
    <property type="component" value="Unassembled WGS sequence"/>
</dbReference>
<sequence>MILNPPDWLTAQPFAHRGLHRPGPERPENSLAAFAAARQSGFGIELDVQLSADGVPMVFHDADLKRLAGRPEKVTELPADALSEVTLADGAERIPTLAAVLAAIGPDAPLLVEVKAEGPEYRATAEAVGAVLGDSSPKAAVMSFHPGVVTWFAEAWPERIRGQVAMDRARYPEGFSGNRLDALMEMLRMRVGRPHFLAYDIRDLPSDLSTGYRHVGLPVLTWTVRSDAERARAAEAADTIIFEETA</sequence>
<dbReference type="PANTHER" id="PTHR46211:SF1">
    <property type="entry name" value="GLYCEROPHOSPHODIESTER PHOSPHODIESTERASE, CYTOPLASMIC"/>
    <property type="match status" value="1"/>
</dbReference>
<gene>
    <name evidence="2" type="ORF">ACFOGJ_04945</name>
</gene>
<dbReference type="Pfam" id="PF03009">
    <property type="entry name" value="GDPD"/>
    <property type="match status" value="1"/>
</dbReference>
<dbReference type="RefSeq" id="WP_379898601.1">
    <property type="nucleotide sequence ID" value="NZ_JBHRTR010000015.1"/>
</dbReference>
<proteinExistence type="predicted"/>
<evidence type="ECO:0000313" key="2">
    <source>
        <dbReference type="EMBL" id="MFC3226565.1"/>
    </source>
</evidence>
<dbReference type="InterPro" id="IPR017946">
    <property type="entry name" value="PLC-like_Pdiesterase_TIM-brl"/>
</dbReference>
<dbReference type="InterPro" id="IPR030395">
    <property type="entry name" value="GP_PDE_dom"/>
</dbReference>
<feature type="domain" description="GP-PDE" evidence="1">
    <location>
        <begin position="11"/>
        <end position="246"/>
    </location>
</feature>
<organism evidence="2 3">
    <name type="scientific">Marinibaculum pumilum</name>
    <dbReference type="NCBI Taxonomy" id="1766165"/>
    <lineage>
        <taxon>Bacteria</taxon>
        <taxon>Pseudomonadati</taxon>
        <taxon>Pseudomonadota</taxon>
        <taxon>Alphaproteobacteria</taxon>
        <taxon>Rhodospirillales</taxon>
        <taxon>Rhodospirillaceae</taxon>
        <taxon>Marinibaculum</taxon>
    </lineage>
</organism>
<evidence type="ECO:0000313" key="3">
    <source>
        <dbReference type="Proteomes" id="UP001595528"/>
    </source>
</evidence>
<comment type="caution">
    <text evidence="2">The sequence shown here is derived from an EMBL/GenBank/DDBJ whole genome shotgun (WGS) entry which is preliminary data.</text>
</comment>
<reference evidence="3" key="1">
    <citation type="journal article" date="2019" name="Int. J. Syst. Evol. Microbiol.">
        <title>The Global Catalogue of Microorganisms (GCM) 10K type strain sequencing project: providing services to taxonomists for standard genome sequencing and annotation.</title>
        <authorList>
            <consortium name="The Broad Institute Genomics Platform"/>
            <consortium name="The Broad Institute Genome Sequencing Center for Infectious Disease"/>
            <person name="Wu L."/>
            <person name="Ma J."/>
        </authorList>
    </citation>
    <scope>NUCLEOTIDE SEQUENCE [LARGE SCALE GENOMIC DNA]</scope>
    <source>
        <strain evidence="3">KCTC 42964</strain>
    </source>
</reference>
<dbReference type="Gene3D" id="3.20.20.190">
    <property type="entry name" value="Phosphatidylinositol (PI) phosphodiesterase"/>
    <property type="match status" value="1"/>
</dbReference>